<dbReference type="RefSeq" id="WP_091363629.1">
    <property type="nucleotide sequence ID" value="NZ_FMZF01000001.1"/>
</dbReference>
<evidence type="ECO:0000256" key="3">
    <source>
        <dbReference type="ARBA" id="ARBA00022692"/>
    </source>
</evidence>
<dbReference type="PANTHER" id="PTHR43099">
    <property type="entry name" value="UPF0053 PROTEIN YRKA"/>
    <property type="match status" value="1"/>
</dbReference>
<keyword evidence="2" id="KW-1003">Cell membrane</keyword>
<name>A0A1G6JVV4_9ACTN</name>
<evidence type="ECO:0000313" key="11">
    <source>
        <dbReference type="EMBL" id="SDC22837.1"/>
    </source>
</evidence>
<dbReference type="PROSITE" id="PS51371">
    <property type="entry name" value="CBS"/>
    <property type="match status" value="1"/>
</dbReference>
<dbReference type="InterPro" id="IPR002550">
    <property type="entry name" value="CNNM"/>
</dbReference>
<evidence type="ECO:0000256" key="8">
    <source>
        <dbReference type="PROSITE-ProRule" id="PRU01193"/>
    </source>
</evidence>
<dbReference type="InterPro" id="IPR051676">
    <property type="entry name" value="UPF0053_domain"/>
</dbReference>
<dbReference type="PANTHER" id="PTHR43099:SF5">
    <property type="entry name" value="HLYC_CORC FAMILY TRANSPORTER"/>
    <property type="match status" value="1"/>
</dbReference>
<reference evidence="12" key="1">
    <citation type="submission" date="2016-10" db="EMBL/GenBank/DDBJ databases">
        <authorList>
            <person name="Varghese N."/>
            <person name="Submissions S."/>
        </authorList>
    </citation>
    <scope>NUCLEOTIDE SEQUENCE [LARGE SCALE GENOMIC DNA]</scope>
    <source>
        <strain evidence="12">DSM 45421</strain>
    </source>
</reference>
<dbReference type="EMBL" id="FMZF01000001">
    <property type="protein sequence ID" value="SDC22837.1"/>
    <property type="molecule type" value="Genomic_DNA"/>
</dbReference>
<keyword evidence="4" id="KW-0677">Repeat</keyword>
<evidence type="ECO:0000256" key="7">
    <source>
        <dbReference type="PROSITE-ProRule" id="PRU00703"/>
    </source>
</evidence>
<dbReference type="InterPro" id="IPR000644">
    <property type="entry name" value="CBS_dom"/>
</dbReference>
<evidence type="ECO:0000259" key="9">
    <source>
        <dbReference type="PROSITE" id="PS51371"/>
    </source>
</evidence>
<evidence type="ECO:0000256" key="2">
    <source>
        <dbReference type="ARBA" id="ARBA00022475"/>
    </source>
</evidence>
<feature type="domain" description="CNNM transmembrane" evidence="10">
    <location>
        <begin position="1"/>
        <end position="205"/>
    </location>
</feature>
<gene>
    <name evidence="11" type="ORF">SAMN05660690_0997</name>
</gene>
<protein>
    <submittedName>
        <fullName evidence="11">Hemolysin, contains CBS domains</fullName>
    </submittedName>
</protein>
<sequence>MGDWVGVLVAVVLLLANAFFVGAEFALISARRSSIEPLAEAGSRRARTTLAAMERVSLMMAGAQLGITVCSLGLGAIGEPAVAHLLEPVFALLSVPEALVHPIAFVLALTLVVALHVVIGEMVPKNLALAGPDRAALALAPPLAAVVTVLKPVIVALNALANGALRLLRVQPRDEVASAFTRDEVAGLIDESRAGGLLDERGHELLTGALGLEDRDTRSVLIPRAALTVVAPGDGTAAVERAAAATGFSRFPVADGDRLLGYVHVKDVLVPDGAPEPRVRDITRPLPRVDAADDLRRTLGVMQAGRAQFAAVADGGRVVGVVALEDILEELVGEIRDAAHRDSATRNTERTGAR</sequence>
<evidence type="ECO:0000256" key="6">
    <source>
        <dbReference type="ARBA" id="ARBA00023136"/>
    </source>
</evidence>
<accession>A0A1G6JVV4</accession>
<dbReference type="GO" id="GO:0005886">
    <property type="term" value="C:plasma membrane"/>
    <property type="evidence" value="ECO:0007669"/>
    <property type="project" value="UniProtKB-SubCell"/>
</dbReference>
<dbReference type="AlphaFoldDB" id="A0A1G6JVV4"/>
<dbReference type="Pfam" id="PF01595">
    <property type="entry name" value="CNNM"/>
    <property type="match status" value="1"/>
</dbReference>
<dbReference type="OrthoDB" id="110231at2"/>
<dbReference type="CDD" id="cd04590">
    <property type="entry name" value="CBS_pair_CorC_HlyC_assoc"/>
    <property type="match status" value="1"/>
</dbReference>
<comment type="subcellular location">
    <subcellularLocation>
        <location evidence="1">Cell membrane</location>
        <topology evidence="1">Multi-pass membrane protein</topology>
    </subcellularLocation>
</comment>
<keyword evidence="7" id="KW-0129">CBS domain</keyword>
<dbReference type="SUPFAM" id="SSF54631">
    <property type="entry name" value="CBS-domain pair"/>
    <property type="match status" value="1"/>
</dbReference>
<dbReference type="InterPro" id="IPR044751">
    <property type="entry name" value="Ion_transp-like_CBS"/>
</dbReference>
<dbReference type="Gene3D" id="3.10.580.10">
    <property type="entry name" value="CBS-domain"/>
    <property type="match status" value="1"/>
</dbReference>
<dbReference type="PROSITE" id="PS51846">
    <property type="entry name" value="CNNM"/>
    <property type="match status" value="1"/>
</dbReference>
<evidence type="ECO:0000313" key="12">
    <source>
        <dbReference type="Proteomes" id="UP000199416"/>
    </source>
</evidence>
<evidence type="ECO:0000256" key="1">
    <source>
        <dbReference type="ARBA" id="ARBA00004651"/>
    </source>
</evidence>
<evidence type="ECO:0000259" key="10">
    <source>
        <dbReference type="PROSITE" id="PS51846"/>
    </source>
</evidence>
<keyword evidence="12" id="KW-1185">Reference proteome</keyword>
<keyword evidence="3 8" id="KW-0812">Transmembrane</keyword>
<evidence type="ECO:0000256" key="5">
    <source>
        <dbReference type="ARBA" id="ARBA00022989"/>
    </source>
</evidence>
<evidence type="ECO:0000256" key="4">
    <source>
        <dbReference type="ARBA" id="ARBA00022737"/>
    </source>
</evidence>
<dbReference type="Pfam" id="PF00571">
    <property type="entry name" value="CBS"/>
    <property type="match status" value="1"/>
</dbReference>
<dbReference type="STRING" id="1190417.SAMN05660690_0997"/>
<dbReference type="InterPro" id="IPR046342">
    <property type="entry name" value="CBS_dom_sf"/>
</dbReference>
<proteinExistence type="predicted"/>
<keyword evidence="5 8" id="KW-1133">Transmembrane helix</keyword>
<keyword evidence="6 8" id="KW-0472">Membrane</keyword>
<dbReference type="SMART" id="SM00116">
    <property type="entry name" value="CBS"/>
    <property type="match status" value="2"/>
</dbReference>
<organism evidence="11 12">
    <name type="scientific">Geodermatophilus telluris</name>
    <dbReference type="NCBI Taxonomy" id="1190417"/>
    <lineage>
        <taxon>Bacteria</taxon>
        <taxon>Bacillati</taxon>
        <taxon>Actinomycetota</taxon>
        <taxon>Actinomycetes</taxon>
        <taxon>Geodermatophilales</taxon>
        <taxon>Geodermatophilaceae</taxon>
        <taxon>Geodermatophilus</taxon>
    </lineage>
</organism>
<feature type="domain" description="CBS" evidence="9">
    <location>
        <begin position="282"/>
        <end position="338"/>
    </location>
</feature>
<dbReference type="Proteomes" id="UP000199416">
    <property type="component" value="Unassembled WGS sequence"/>
</dbReference>